<dbReference type="InterPro" id="IPR054129">
    <property type="entry name" value="DesT_TetR_C"/>
</dbReference>
<dbReference type="InterPro" id="IPR023772">
    <property type="entry name" value="DNA-bd_HTH_TetR-type_CS"/>
</dbReference>
<dbReference type="InterPro" id="IPR001647">
    <property type="entry name" value="HTH_TetR"/>
</dbReference>
<dbReference type="InterPro" id="IPR050109">
    <property type="entry name" value="HTH-type_TetR-like_transc_reg"/>
</dbReference>
<sequence>MSREDRERQILAVARDEFSRRGYVQTSMDDIAEKVGVTKPVVYDRFSSKEGLLLACVRELRMELAEAVRAASLAARDPEDMVRQGARAFFSFVAEHEGVWRLLRCEQALSDLAREELEAIRRQQLSVTTEALRGHIGGGDPLREEMVAELFVGATERLALWAEQRADVRDHVADWFVDVMWNGLGVLFAGSPDGDAEMSGDTRESDSRK</sequence>
<comment type="caution">
    <text evidence="6">The sequence shown here is derived from an EMBL/GenBank/DDBJ whole genome shotgun (WGS) entry which is preliminary data.</text>
</comment>
<dbReference type="Proteomes" id="UP000727056">
    <property type="component" value="Unassembled WGS sequence"/>
</dbReference>
<dbReference type="InterPro" id="IPR036271">
    <property type="entry name" value="Tet_transcr_reg_TetR-rel_C_sf"/>
</dbReference>
<gene>
    <name evidence="6" type="ORF">HCN52_05665</name>
</gene>
<dbReference type="PRINTS" id="PR00455">
    <property type="entry name" value="HTHTETR"/>
</dbReference>
<dbReference type="InterPro" id="IPR009057">
    <property type="entry name" value="Homeodomain-like_sf"/>
</dbReference>
<dbReference type="Pfam" id="PF21943">
    <property type="entry name" value="TetR_C_46"/>
    <property type="match status" value="1"/>
</dbReference>
<keyword evidence="3" id="KW-0804">Transcription</keyword>
<dbReference type="PROSITE" id="PS50977">
    <property type="entry name" value="HTH_TETR_2"/>
    <property type="match status" value="1"/>
</dbReference>
<dbReference type="PANTHER" id="PTHR30055">
    <property type="entry name" value="HTH-TYPE TRANSCRIPTIONAL REGULATOR RUTR"/>
    <property type="match status" value="1"/>
</dbReference>
<keyword evidence="1" id="KW-0805">Transcription regulation</keyword>
<evidence type="ECO:0000256" key="2">
    <source>
        <dbReference type="ARBA" id="ARBA00023125"/>
    </source>
</evidence>
<dbReference type="SUPFAM" id="SSF46689">
    <property type="entry name" value="Homeodomain-like"/>
    <property type="match status" value="1"/>
</dbReference>
<proteinExistence type="predicted"/>
<evidence type="ECO:0000313" key="7">
    <source>
        <dbReference type="Proteomes" id="UP000727056"/>
    </source>
</evidence>
<keyword evidence="2 4" id="KW-0238">DNA-binding</keyword>
<feature type="DNA-binding region" description="H-T-H motif" evidence="4">
    <location>
        <begin position="27"/>
        <end position="46"/>
    </location>
</feature>
<evidence type="ECO:0000256" key="3">
    <source>
        <dbReference type="ARBA" id="ARBA00023163"/>
    </source>
</evidence>
<dbReference type="RefSeq" id="WP_168087263.1">
    <property type="nucleotide sequence ID" value="NZ_BHZH01000016.1"/>
</dbReference>
<dbReference type="Pfam" id="PF00440">
    <property type="entry name" value="TetR_N"/>
    <property type="match status" value="1"/>
</dbReference>
<evidence type="ECO:0000313" key="6">
    <source>
        <dbReference type="EMBL" id="NJQ14439.1"/>
    </source>
</evidence>
<accession>A0ABX1CBB2</accession>
<evidence type="ECO:0000256" key="4">
    <source>
        <dbReference type="PROSITE-ProRule" id="PRU00335"/>
    </source>
</evidence>
<feature type="domain" description="HTH tetR-type" evidence="5">
    <location>
        <begin position="4"/>
        <end position="64"/>
    </location>
</feature>
<keyword evidence="7" id="KW-1185">Reference proteome</keyword>
<dbReference type="PANTHER" id="PTHR30055:SF158">
    <property type="entry name" value="POSSIBLE TRANSCRIPTIONAL REGULATORY PROTEIN (PROBABLY TETR-FAMILY)"/>
    <property type="match status" value="1"/>
</dbReference>
<dbReference type="Gene3D" id="1.10.357.10">
    <property type="entry name" value="Tetracycline Repressor, domain 2"/>
    <property type="match status" value="1"/>
</dbReference>
<evidence type="ECO:0000256" key="1">
    <source>
        <dbReference type="ARBA" id="ARBA00023015"/>
    </source>
</evidence>
<dbReference type="SUPFAM" id="SSF48498">
    <property type="entry name" value="Tetracyclin repressor-like, C-terminal domain"/>
    <property type="match status" value="1"/>
</dbReference>
<protein>
    <submittedName>
        <fullName evidence="6">TetR/AcrR family transcriptional regulator</fullName>
    </submittedName>
</protein>
<reference evidence="6 7" key="1">
    <citation type="submission" date="2020-03" db="EMBL/GenBank/DDBJ databases">
        <title>Draft genome of Streptomyces sp. ventii, isolated from the Axial Seamount in the Pacific Ocean, and resequencing of the two type strains Streptomyces lonarensis strain NCL 716 and Streptomyces bohaiensis strain 11A07.</title>
        <authorList>
            <person name="Loughran R.M."/>
            <person name="Pfannmuller K.M."/>
            <person name="Wasson B.J."/>
            <person name="Deadmond M.C."/>
            <person name="Paddock B.E."/>
            <person name="Koyack M.J."/>
            <person name="Gallegos D.A."/>
            <person name="Mitchell E.A."/>
            <person name="Ushijima B."/>
            <person name="Saw J.H."/>
            <person name="Mcphail K.L."/>
            <person name="Videau P."/>
        </authorList>
    </citation>
    <scope>NUCLEOTIDE SEQUENCE [LARGE SCALE GENOMIC DNA]</scope>
    <source>
        <strain evidence="6 7">11A07</strain>
    </source>
</reference>
<dbReference type="EMBL" id="JAAVJC010000025">
    <property type="protein sequence ID" value="NJQ14439.1"/>
    <property type="molecule type" value="Genomic_DNA"/>
</dbReference>
<evidence type="ECO:0000259" key="5">
    <source>
        <dbReference type="PROSITE" id="PS50977"/>
    </source>
</evidence>
<organism evidence="6 7">
    <name type="scientific">Streptomyces bohaiensis</name>
    <dbReference type="NCBI Taxonomy" id="1431344"/>
    <lineage>
        <taxon>Bacteria</taxon>
        <taxon>Bacillati</taxon>
        <taxon>Actinomycetota</taxon>
        <taxon>Actinomycetes</taxon>
        <taxon>Kitasatosporales</taxon>
        <taxon>Streptomycetaceae</taxon>
        <taxon>Streptomyces</taxon>
    </lineage>
</organism>
<name>A0ABX1CBB2_9ACTN</name>
<dbReference type="PROSITE" id="PS01081">
    <property type="entry name" value="HTH_TETR_1"/>
    <property type="match status" value="1"/>
</dbReference>